<dbReference type="FunFam" id="3.10.105.10:FF:000001">
    <property type="entry name" value="Oligopeptide ABC transporter, oligopeptide-binding protein"/>
    <property type="match status" value="1"/>
</dbReference>
<accession>A0A132BVP8</accession>
<comment type="subcellular location">
    <subcellularLocation>
        <location evidence="1">Periplasm</location>
    </subcellularLocation>
</comment>
<dbReference type="AlphaFoldDB" id="A0A132BVP8"/>
<dbReference type="PANTHER" id="PTHR30290:SF10">
    <property type="entry name" value="PERIPLASMIC OLIGOPEPTIDE-BINDING PROTEIN-RELATED"/>
    <property type="match status" value="1"/>
</dbReference>
<feature type="chain" id="PRO_5007288566" evidence="5">
    <location>
        <begin position="23"/>
        <end position="538"/>
    </location>
</feature>
<dbReference type="Proteomes" id="UP000068382">
    <property type="component" value="Unassembled WGS sequence"/>
</dbReference>
<dbReference type="InterPro" id="IPR023765">
    <property type="entry name" value="SBP_5_CS"/>
</dbReference>
<evidence type="ECO:0000256" key="1">
    <source>
        <dbReference type="ARBA" id="ARBA00004418"/>
    </source>
</evidence>
<dbReference type="Pfam" id="PF00496">
    <property type="entry name" value="SBP_bac_5"/>
    <property type="match status" value="1"/>
</dbReference>
<proteinExistence type="inferred from homology"/>
<evidence type="ECO:0000256" key="5">
    <source>
        <dbReference type="SAM" id="SignalP"/>
    </source>
</evidence>
<comment type="caution">
    <text evidence="7">The sequence shown here is derived from an EMBL/GenBank/DDBJ whole genome shotgun (WGS) entry which is preliminary data.</text>
</comment>
<dbReference type="SUPFAM" id="SSF53850">
    <property type="entry name" value="Periplasmic binding protein-like II"/>
    <property type="match status" value="1"/>
</dbReference>
<evidence type="ECO:0000313" key="8">
    <source>
        <dbReference type="Proteomes" id="UP000068382"/>
    </source>
</evidence>
<dbReference type="RefSeq" id="WP_068244722.1">
    <property type="nucleotide sequence ID" value="NZ_LPUY01000075.1"/>
</dbReference>
<evidence type="ECO:0000313" key="7">
    <source>
        <dbReference type="EMBL" id="KUP92451.1"/>
    </source>
</evidence>
<dbReference type="GO" id="GO:1904680">
    <property type="term" value="F:peptide transmembrane transporter activity"/>
    <property type="evidence" value="ECO:0007669"/>
    <property type="project" value="TreeGrafter"/>
</dbReference>
<dbReference type="InterPro" id="IPR000914">
    <property type="entry name" value="SBP_5_dom"/>
</dbReference>
<dbReference type="GO" id="GO:0030288">
    <property type="term" value="C:outer membrane-bounded periplasmic space"/>
    <property type="evidence" value="ECO:0007669"/>
    <property type="project" value="TreeGrafter"/>
</dbReference>
<comment type="similarity">
    <text evidence="2">Belongs to the bacterial solute-binding protein 5 family.</text>
</comment>
<dbReference type="CDD" id="cd08504">
    <property type="entry name" value="PBP2_OppA"/>
    <property type="match status" value="1"/>
</dbReference>
<dbReference type="GO" id="GO:0015833">
    <property type="term" value="P:peptide transport"/>
    <property type="evidence" value="ECO:0007669"/>
    <property type="project" value="TreeGrafter"/>
</dbReference>
<feature type="domain" description="Solute-binding protein family 5" evidence="6">
    <location>
        <begin position="79"/>
        <end position="461"/>
    </location>
</feature>
<dbReference type="PIRSF" id="PIRSF002741">
    <property type="entry name" value="MppA"/>
    <property type="match status" value="1"/>
</dbReference>
<dbReference type="PATRIC" id="fig|1768241.3.peg.2883"/>
<dbReference type="Gene3D" id="3.40.190.10">
    <property type="entry name" value="Periplasmic binding protein-like II"/>
    <property type="match status" value="1"/>
</dbReference>
<dbReference type="FunFam" id="3.90.76.10:FF:000001">
    <property type="entry name" value="Oligopeptide ABC transporter substrate-binding protein"/>
    <property type="match status" value="1"/>
</dbReference>
<evidence type="ECO:0000256" key="4">
    <source>
        <dbReference type="ARBA" id="ARBA00022729"/>
    </source>
</evidence>
<reference evidence="7 8" key="1">
    <citation type="submission" date="2015-12" db="EMBL/GenBank/DDBJ databases">
        <title>Genome sequence of the marine Rhodobacteraceae strain O3.65, Candidatus Tritonibacter horizontis.</title>
        <authorList>
            <person name="Poehlein A."/>
            <person name="Giebel H.A."/>
            <person name="Voget S."/>
            <person name="Brinkhoff T."/>
        </authorList>
    </citation>
    <scope>NUCLEOTIDE SEQUENCE [LARGE SCALE GENOMIC DNA]</scope>
    <source>
        <strain evidence="7 8">O3.65</strain>
    </source>
</reference>
<feature type="signal peptide" evidence="5">
    <location>
        <begin position="1"/>
        <end position="22"/>
    </location>
</feature>
<organism evidence="7 8">
    <name type="scientific">Tritonibacter horizontis</name>
    <dbReference type="NCBI Taxonomy" id="1768241"/>
    <lineage>
        <taxon>Bacteria</taxon>
        <taxon>Pseudomonadati</taxon>
        <taxon>Pseudomonadota</taxon>
        <taxon>Alphaproteobacteria</taxon>
        <taxon>Rhodobacterales</taxon>
        <taxon>Paracoccaceae</taxon>
        <taxon>Tritonibacter</taxon>
    </lineage>
</organism>
<name>A0A132BVP8_9RHOB</name>
<dbReference type="GO" id="GO:0043190">
    <property type="term" value="C:ATP-binding cassette (ABC) transporter complex"/>
    <property type="evidence" value="ECO:0007669"/>
    <property type="project" value="InterPro"/>
</dbReference>
<dbReference type="InterPro" id="IPR030678">
    <property type="entry name" value="Peptide/Ni-bd"/>
</dbReference>
<keyword evidence="8" id="KW-1185">Reference proteome</keyword>
<dbReference type="PANTHER" id="PTHR30290">
    <property type="entry name" value="PERIPLASMIC BINDING COMPONENT OF ABC TRANSPORTER"/>
    <property type="match status" value="1"/>
</dbReference>
<dbReference type="Gene3D" id="3.90.76.10">
    <property type="entry name" value="Dipeptide-binding Protein, Domain 1"/>
    <property type="match status" value="1"/>
</dbReference>
<dbReference type="Gene3D" id="3.10.105.10">
    <property type="entry name" value="Dipeptide-binding Protein, Domain 3"/>
    <property type="match status" value="1"/>
</dbReference>
<dbReference type="OrthoDB" id="9803988at2"/>
<evidence type="ECO:0000256" key="3">
    <source>
        <dbReference type="ARBA" id="ARBA00022448"/>
    </source>
</evidence>
<keyword evidence="4 5" id="KW-0732">Signal</keyword>
<dbReference type="PROSITE" id="PS01040">
    <property type="entry name" value="SBP_BACTERIAL_5"/>
    <property type="match status" value="1"/>
</dbReference>
<sequence>MKHRSLLIPALLSGTLLSSVQAATVPDSATLADDQTFTYRVMDEFSSFDPQVVEGVVGAEVVRDMFEGLYNQDAEGKNVPGVALSHTVSDDNMTYTFTLRDNAKWSDGKPVTAGDFVYAWQRAVDPELASPYAWYMELMSIENASAIIAGDKPNTDLGVSAPDDHTLVVQLSQPLPYFDKMVSHATTFPAPKWAIDAHGKEWTRPENIVSNGAYVLTEHVLKERSVRKRNPMYWDNDNTVIEKVVTLNIGDEAQGLTRYRAGEVDKTEIPAGQYPTLKDEFPDEAYALPRLCNYYFTFNVASGPEAFKDARVRQALSYAIDRSVITDAVLQGGQFPAFTFTPGATANFEVPEVEYATMTQAERDAKAKELLTEAGYGEGGETLSFNYLYNTSETHQQVAIVATQMWKQKLGVDVTLENQEWKVFLETRGNQNFDMARGAWCGDYNEASTFLDLLTTPSGYNDGKYSNAKVDSLMTEAKSSQDTTPLYAEVEKILADEMPVVPIYHYSTNIMLDSAIQGWPINNVEQTWYSKDLYKVAQ</sequence>
<evidence type="ECO:0000259" key="6">
    <source>
        <dbReference type="Pfam" id="PF00496"/>
    </source>
</evidence>
<dbReference type="EMBL" id="LPUY01000075">
    <property type="protein sequence ID" value="KUP92451.1"/>
    <property type="molecule type" value="Genomic_DNA"/>
</dbReference>
<gene>
    <name evidence="7" type="primary">mppA</name>
    <name evidence="7" type="ORF">TRIHO_27550</name>
</gene>
<protein>
    <submittedName>
        <fullName evidence="7">Periplasmic murein peptide-binding protein</fullName>
    </submittedName>
</protein>
<keyword evidence="3" id="KW-0813">Transport</keyword>
<evidence type="ECO:0000256" key="2">
    <source>
        <dbReference type="ARBA" id="ARBA00005695"/>
    </source>
</evidence>
<dbReference type="InterPro" id="IPR039424">
    <property type="entry name" value="SBP_5"/>
</dbReference>